<protein>
    <submittedName>
        <fullName evidence="11">FAD-binding domain-containing protein</fullName>
    </submittedName>
</protein>
<accession>A0AAW8AY56</accession>
<dbReference type="SUPFAM" id="SSF52425">
    <property type="entry name" value="Cryptochrome/photolyase, N-terminal domain"/>
    <property type="match status" value="1"/>
</dbReference>
<dbReference type="Gene3D" id="1.25.40.80">
    <property type="match status" value="1"/>
</dbReference>
<reference evidence="11" key="1">
    <citation type="journal article" date="2010" name="Int. J. Syst. Evol. Microbiol.">
        <title>Porticoccus litoralis gen. nov., sp. nov., a gammaproteobacterium isolated from the Yellow Sea.</title>
        <authorList>
            <person name="Oh H.M."/>
            <person name="Kim H."/>
            <person name="Kim K.M."/>
            <person name="Min G.S."/>
            <person name="Cho J.C."/>
        </authorList>
    </citation>
    <scope>NUCLEOTIDE SEQUENCE</scope>
    <source>
        <strain evidence="11">DSM 25064</strain>
    </source>
</reference>
<evidence type="ECO:0000259" key="10">
    <source>
        <dbReference type="PROSITE" id="PS51645"/>
    </source>
</evidence>
<dbReference type="GO" id="GO:0071949">
    <property type="term" value="F:FAD binding"/>
    <property type="evidence" value="ECO:0007669"/>
    <property type="project" value="TreeGrafter"/>
</dbReference>
<evidence type="ECO:0000256" key="4">
    <source>
        <dbReference type="ARBA" id="ARBA00022827"/>
    </source>
</evidence>
<comment type="cofactor">
    <cofactor evidence="6">
        <name>FAD</name>
        <dbReference type="ChEBI" id="CHEBI:57692"/>
    </cofactor>
    <text evidence="6">Binds 1 FAD per subunit.</text>
</comment>
<evidence type="ECO:0000256" key="3">
    <source>
        <dbReference type="ARBA" id="ARBA00022630"/>
    </source>
</evidence>
<name>A0AAW8AY56_9GAMM</name>
<evidence type="ECO:0000256" key="8">
    <source>
        <dbReference type="RuleBase" id="RU004182"/>
    </source>
</evidence>
<comment type="similarity">
    <text evidence="2">Belongs to the DNA photolyase class-1 family.</text>
</comment>
<keyword evidence="12" id="KW-1185">Reference proteome</keyword>
<feature type="site" description="Electron transfer via tryptophanyl radical" evidence="7">
    <location>
        <position position="367"/>
    </location>
</feature>
<dbReference type="Gene3D" id="1.10.579.10">
    <property type="entry name" value="DNA Cyclobutane Dipyrimidine Photolyase, subunit A, domain 3"/>
    <property type="match status" value="1"/>
</dbReference>
<dbReference type="PROSITE" id="PS00691">
    <property type="entry name" value="DNA_PHOTOLYASES_1_2"/>
    <property type="match status" value="1"/>
</dbReference>
<reference evidence="11" key="2">
    <citation type="submission" date="2023-08" db="EMBL/GenBank/DDBJ databases">
        <authorList>
            <person name="Luo J."/>
        </authorList>
    </citation>
    <scope>NUCLEOTIDE SEQUENCE</scope>
    <source>
        <strain evidence="11">DSM 25064</strain>
    </source>
</reference>
<dbReference type="Pfam" id="PF03441">
    <property type="entry name" value="FAD_binding_7"/>
    <property type="match status" value="1"/>
</dbReference>
<keyword evidence="4 6" id="KW-0274">FAD</keyword>
<feature type="site" description="Electron transfer via tryptophanyl radical" evidence="7">
    <location>
        <position position="314"/>
    </location>
</feature>
<dbReference type="Pfam" id="PF00875">
    <property type="entry name" value="DNA_photolyase"/>
    <property type="match status" value="1"/>
</dbReference>
<comment type="caution">
    <text evidence="11">The sequence shown here is derived from an EMBL/GenBank/DDBJ whole genome shotgun (WGS) entry which is preliminary data.</text>
</comment>
<evidence type="ECO:0000256" key="2">
    <source>
        <dbReference type="ARBA" id="ARBA00005862"/>
    </source>
</evidence>
<keyword evidence="3 6" id="KW-0285">Flavoprotein</keyword>
<dbReference type="GO" id="GO:0006950">
    <property type="term" value="P:response to stress"/>
    <property type="evidence" value="ECO:0007669"/>
    <property type="project" value="UniProtKB-ARBA"/>
</dbReference>
<proteinExistence type="inferred from homology"/>
<feature type="domain" description="Photolyase/cryptochrome alpha/beta" evidence="10">
    <location>
        <begin position="1"/>
        <end position="135"/>
    </location>
</feature>
<feature type="binding site" evidence="6">
    <location>
        <begin position="281"/>
        <end position="288"/>
    </location>
    <ligand>
        <name>FAD</name>
        <dbReference type="ChEBI" id="CHEBI:57692"/>
    </ligand>
</feature>
<dbReference type="PANTHER" id="PTHR11455">
    <property type="entry name" value="CRYPTOCHROME"/>
    <property type="match status" value="1"/>
</dbReference>
<evidence type="ECO:0000313" key="11">
    <source>
        <dbReference type="EMBL" id="MDP1519722.1"/>
    </source>
</evidence>
<feature type="binding site" evidence="6">
    <location>
        <position position="231"/>
    </location>
    <ligand>
        <name>FAD</name>
        <dbReference type="ChEBI" id="CHEBI:57692"/>
    </ligand>
</feature>
<dbReference type="EMBL" id="JAUUUU010000001">
    <property type="protein sequence ID" value="MDP1519722.1"/>
    <property type="molecule type" value="Genomic_DNA"/>
</dbReference>
<evidence type="ECO:0000256" key="5">
    <source>
        <dbReference type="ARBA" id="ARBA00022991"/>
    </source>
</evidence>
<dbReference type="InterPro" id="IPR002081">
    <property type="entry name" value="Cryptochrome/DNA_photolyase_1"/>
</dbReference>
<dbReference type="InterPro" id="IPR018394">
    <property type="entry name" value="DNA_photolyase_1_CS_C"/>
</dbReference>
<feature type="site" description="Electron transfer via tryptophanyl radical" evidence="7">
    <location>
        <position position="390"/>
    </location>
</feature>
<comment type="similarity">
    <text evidence="8">Belongs to the DNA photolyase family.</text>
</comment>
<dbReference type="Gene3D" id="3.40.50.620">
    <property type="entry name" value="HUPs"/>
    <property type="match status" value="1"/>
</dbReference>
<dbReference type="PROSITE" id="PS51645">
    <property type="entry name" value="PHR_CRY_ALPHA_BETA"/>
    <property type="match status" value="1"/>
</dbReference>
<feature type="region of interest" description="Disordered" evidence="9">
    <location>
        <begin position="166"/>
        <end position="187"/>
    </location>
</feature>
<dbReference type="GO" id="GO:0006139">
    <property type="term" value="P:nucleobase-containing compound metabolic process"/>
    <property type="evidence" value="ECO:0007669"/>
    <property type="project" value="UniProtKB-ARBA"/>
</dbReference>
<organism evidence="11 12">
    <name type="scientific">Porticoccus litoralis</name>
    <dbReference type="NCBI Taxonomy" id="434086"/>
    <lineage>
        <taxon>Bacteria</taxon>
        <taxon>Pseudomonadati</taxon>
        <taxon>Pseudomonadota</taxon>
        <taxon>Gammaproteobacteria</taxon>
        <taxon>Cellvibrionales</taxon>
        <taxon>Porticoccaceae</taxon>
        <taxon>Porticoccus</taxon>
    </lineage>
</organism>
<keyword evidence="5 8" id="KW-0157">Chromophore</keyword>
<evidence type="ECO:0000313" key="12">
    <source>
        <dbReference type="Proteomes" id="UP001178354"/>
    </source>
</evidence>
<gene>
    <name evidence="11" type="ORF">Q8A57_01930</name>
</gene>
<dbReference type="GO" id="GO:0003904">
    <property type="term" value="F:deoxyribodipyrimidine photo-lyase activity"/>
    <property type="evidence" value="ECO:0007669"/>
    <property type="project" value="TreeGrafter"/>
</dbReference>
<dbReference type="InterPro" id="IPR036155">
    <property type="entry name" value="Crypto/Photolyase_N_sf"/>
</dbReference>
<dbReference type="GO" id="GO:0003677">
    <property type="term" value="F:DNA binding"/>
    <property type="evidence" value="ECO:0007669"/>
    <property type="project" value="TreeGrafter"/>
</dbReference>
<dbReference type="RefSeq" id="WP_305169231.1">
    <property type="nucleotide sequence ID" value="NZ_JAUUUU010000001.1"/>
</dbReference>
<dbReference type="PANTHER" id="PTHR11455:SF9">
    <property type="entry name" value="CRYPTOCHROME CIRCADIAN CLOCK 5 ISOFORM X1"/>
    <property type="match status" value="1"/>
</dbReference>
<evidence type="ECO:0000256" key="7">
    <source>
        <dbReference type="PIRSR" id="PIRSR602081-2"/>
    </source>
</evidence>
<evidence type="ECO:0000256" key="9">
    <source>
        <dbReference type="SAM" id="MobiDB-lite"/>
    </source>
</evidence>
<dbReference type="SUPFAM" id="SSF48173">
    <property type="entry name" value="Cryptochrome/photolyase FAD-binding domain"/>
    <property type="match status" value="1"/>
</dbReference>
<dbReference type="InterPro" id="IPR036134">
    <property type="entry name" value="Crypto/Photolyase_FAD-like_sf"/>
</dbReference>
<feature type="binding site" evidence="6">
    <location>
        <position position="278"/>
    </location>
    <ligand>
        <name>FAD</name>
        <dbReference type="ChEBI" id="CHEBI:57692"/>
    </ligand>
</feature>
<dbReference type="AlphaFoldDB" id="A0AAW8AY56"/>
<dbReference type="InterPro" id="IPR014729">
    <property type="entry name" value="Rossmann-like_a/b/a_fold"/>
</dbReference>
<dbReference type="Proteomes" id="UP001178354">
    <property type="component" value="Unassembled WGS sequence"/>
</dbReference>
<dbReference type="InterPro" id="IPR005101">
    <property type="entry name" value="Cryptochr/Photolyase_FAD-bd"/>
</dbReference>
<evidence type="ECO:0000256" key="6">
    <source>
        <dbReference type="PIRSR" id="PIRSR602081-1"/>
    </source>
</evidence>
<feature type="binding site" evidence="6">
    <location>
        <begin position="243"/>
        <end position="247"/>
    </location>
    <ligand>
        <name>FAD</name>
        <dbReference type="ChEBI" id="CHEBI:57692"/>
    </ligand>
</feature>
<comment type="cofactor">
    <cofactor evidence="1">
        <name>(6R)-5,10-methylene-5,6,7,8-tetrahydrofolate</name>
        <dbReference type="ChEBI" id="CHEBI:15636"/>
    </cofactor>
</comment>
<feature type="binding site" evidence="6">
    <location>
        <begin position="380"/>
        <end position="382"/>
    </location>
    <ligand>
        <name>FAD</name>
        <dbReference type="ChEBI" id="CHEBI:57692"/>
    </ligand>
</feature>
<sequence>MKLVWFRNDLRCRDNPALFNACRRADGGGVVAVVTLCTQQWSSHDESTARVEFWLACLRSLQTELAELNIPLRVIDAGSFDHVPEQLCSLARELQCDGLFLNQEYCLNEVIRDKQVVERFHAEGIEVFGFHGDVVFAPGTIMNGQGHPFRVFTPFSNAWRREFASQHPQPLPLPEAQPRMPLQPQRDGDQIPNSLAYAVGNTHWSQELWPSGTEVAHQRLQQFVADKAVDYGGQRDFPAHEGTSSLSPYLSCGVISARQCLAALQAEFAPDSWLDNQWVTEIIWREFYRHLMVHFPEMNRWQPFKPDVESRIHWLQDESLFDAWSRGETGYPIVDAGMKQLLATGWMHNRVRMIVASFLTKLLRQDWRHGARFFMQNLVDGDFASNLGGWQWSASVGADAAPYFRIFSPMRQAERFDPQGEYVAQWLPELRVLNGLQRHDPERAASLGRPLPIIDYSRARAESLASYQRAT</sequence>
<dbReference type="GO" id="GO:0009416">
    <property type="term" value="P:response to light stimulus"/>
    <property type="evidence" value="ECO:0007669"/>
    <property type="project" value="TreeGrafter"/>
</dbReference>
<dbReference type="PRINTS" id="PR00147">
    <property type="entry name" value="DNAPHOTLYASE"/>
</dbReference>
<evidence type="ECO:0000256" key="1">
    <source>
        <dbReference type="ARBA" id="ARBA00001932"/>
    </source>
</evidence>
<dbReference type="InterPro" id="IPR006050">
    <property type="entry name" value="DNA_photolyase_N"/>
</dbReference>